<name>A0AAN8ZWJ6_HALRR</name>
<gene>
    <name evidence="3" type="ORF">SK128_006210</name>
</gene>
<dbReference type="PANTHER" id="PTHR22802:SF465">
    <property type="entry name" value="AT17652P-RELATED"/>
    <property type="match status" value="1"/>
</dbReference>
<dbReference type="CDD" id="cd00037">
    <property type="entry name" value="CLECT"/>
    <property type="match status" value="1"/>
</dbReference>
<dbReference type="SUPFAM" id="SSF56436">
    <property type="entry name" value="C-type lectin-like"/>
    <property type="match status" value="1"/>
</dbReference>
<feature type="chain" id="PRO_5042842659" description="C-type lectin domain-containing protein" evidence="1">
    <location>
        <begin position="23"/>
        <end position="171"/>
    </location>
</feature>
<evidence type="ECO:0000256" key="1">
    <source>
        <dbReference type="SAM" id="SignalP"/>
    </source>
</evidence>
<reference evidence="3 4" key="1">
    <citation type="submission" date="2023-11" db="EMBL/GenBank/DDBJ databases">
        <title>Halocaridina rubra genome assembly.</title>
        <authorList>
            <person name="Smith C."/>
        </authorList>
    </citation>
    <scope>NUCLEOTIDE SEQUENCE [LARGE SCALE GENOMIC DNA]</scope>
    <source>
        <strain evidence="3">EP-1</strain>
        <tissue evidence="3">Whole</tissue>
    </source>
</reference>
<evidence type="ECO:0000313" key="4">
    <source>
        <dbReference type="Proteomes" id="UP001381693"/>
    </source>
</evidence>
<dbReference type="PANTHER" id="PTHR22802">
    <property type="entry name" value="C-TYPE LECTIN SUPERFAMILY MEMBER"/>
    <property type="match status" value="1"/>
</dbReference>
<dbReference type="Proteomes" id="UP001381693">
    <property type="component" value="Unassembled WGS sequence"/>
</dbReference>
<dbReference type="AlphaFoldDB" id="A0AAN8ZWJ6"/>
<feature type="signal peptide" evidence="1">
    <location>
        <begin position="1"/>
        <end position="22"/>
    </location>
</feature>
<dbReference type="Pfam" id="PF00059">
    <property type="entry name" value="Lectin_C"/>
    <property type="match status" value="1"/>
</dbReference>
<keyword evidence="4" id="KW-1185">Reference proteome</keyword>
<dbReference type="SMART" id="SM00034">
    <property type="entry name" value="CLECT"/>
    <property type="match status" value="1"/>
</dbReference>
<feature type="domain" description="C-type lectin" evidence="2">
    <location>
        <begin position="33"/>
        <end position="147"/>
    </location>
</feature>
<comment type="caution">
    <text evidence="3">The sequence shown here is derived from an EMBL/GenBank/DDBJ whole genome shotgun (WGS) entry which is preliminary data.</text>
</comment>
<dbReference type="EMBL" id="JAXCGZ010019199">
    <property type="protein sequence ID" value="KAK7066428.1"/>
    <property type="molecule type" value="Genomic_DNA"/>
</dbReference>
<evidence type="ECO:0000313" key="3">
    <source>
        <dbReference type="EMBL" id="KAK7066428.1"/>
    </source>
</evidence>
<organism evidence="3 4">
    <name type="scientific">Halocaridina rubra</name>
    <name type="common">Hawaiian red shrimp</name>
    <dbReference type="NCBI Taxonomy" id="373956"/>
    <lineage>
        <taxon>Eukaryota</taxon>
        <taxon>Metazoa</taxon>
        <taxon>Ecdysozoa</taxon>
        <taxon>Arthropoda</taxon>
        <taxon>Crustacea</taxon>
        <taxon>Multicrustacea</taxon>
        <taxon>Malacostraca</taxon>
        <taxon>Eumalacostraca</taxon>
        <taxon>Eucarida</taxon>
        <taxon>Decapoda</taxon>
        <taxon>Pleocyemata</taxon>
        <taxon>Caridea</taxon>
        <taxon>Atyoidea</taxon>
        <taxon>Atyidae</taxon>
        <taxon>Halocaridina</taxon>
    </lineage>
</organism>
<sequence length="171" mass="19096">MKANFAHLVLAMMLSLSHSGEANGFCVSPYVMIAGKCYNFHQDMQTWGRAEMVCAREGGALASVLTNDQYNGLLSHINANYAGTYWTSGASRGGRWIWVANGNPMATQWWGANRVPPANAGNCAYFCSFTLRYWSKSCTNSLRFICEKDAMVIQEPDNEQEEPEFEFPIPQ</sequence>
<dbReference type="InterPro" id="IPR001304">
    <property type="entry name" value="C-type_lectin-like"/>
</dbReference>
<dbReference type="PROSITE" id="PS50041">
    <property type="entry name" value="C_TYPE_LECTIN_2"/>
    <property type="match status" value="1"/>
</dbReference>
<dbReference type="InterPro" id="IPR016187">
    <property type="entry name" value="CTDL_fold"/>
</dbReference>
<evidence type="ECO:0000259" key="2">
    <source>
        <dbReference type="PROSITE" id="PS50041"/>
    </source>
</evidence>
<dbReference type="InterPro" id="IPR051004">
    <property type="entry name" value="DC-SIGN_domain-containing"/>
</dbReference>
<accession>A0AAN8ZWJ6</accession>
<dbReference type="InterPro" id="IPR016186">
    <property type="entry name" value="C-type_lectin-like/link_sf"/>
</dbReference>
<dbReference type="Gene3D" id="3.10.100.10">
    <property type="entry name" value="Mannose-Binding Protein A, subunit A"/>
    <property type="match status" value="1"/>
</dbReference>
<protein>
    <recommendedName>
        <fullName evidence="2">C-type lectin domain-containing protein</fullName>
    </recommendedName>
</protein>
<keyword evidence="1" id="KW-0732">Signal</keyword>
<proteinExistence type="predicted"/>